<dbReference type="CDD" id="cd07377">
    <property type="entry name" value="WHTH_GntR"/>
    <property type="match status" value="1"/>
</dbReference>
<dbReference type="GO" id="GO:0003700">
    <property type="term" value="F:DNA-binding transcription factor activity"/>
    <property type="evidence" value="ECO:0007669"/>
    <property type="project" value="InterPro"/>
</dbReference>
<dbReference type="Proteomes" id="UP000474758">
    <property type="component" value="Unassembled WGS sequence"/>
</dbReference>
<keyword evidence="2" id="KW-0238">DNA-binding</keyword>
<dbReference type="GO" id="GO:0003677">
    <property type="term" value="F:DNA binding"/>
    <property type="evidence" value="ECO:0007669"/>
    <property type="project" value="UniProtKB-KW"/>
</dbReference>
<evidence type="ECO:0000256" key="2">
    <source>
        <dbReference type="ARBA" id="ARBA00023125"/>
    </source>
</evidence>
<dbReference type="PANTHER" id="PTHR43537">
    <property type="entry name" value="TRANSCRIPTIONAL REGULATOR, GNTR FAMILY"/>
    <property type="match status" value="1"/>
</dbReference>
<sequence>MPKAKETRPVATAPGGRKAAEPAKAATRTEKVHEALRQAIIEQQLEPGARLPEDMIGESFGTSRTIAREALLRLSVEGLVDLMPNRGAFVANPTLDEGRDIFVVRRGLERMVVLQLAGQLSSAQIEELRQMLVNEELAGARDEREAIRLAGEFHLRLAGMTGNKLLVRYLTETVSRCSLVLTIYGRPHSVDCGLDEHRQIIEALIAGEGERAAELMEHHIEQVAGRALLETRKPRSVQDVLSSYAERISRG</sequence>
<evidence type="ECO:0000259" key="5">
    <source>
        <dbReference type="PROSITE" id="PS50949"/>
    </source>
</evidence>
<dbReference type="PROSITE" id="PS50949">
    <property type="entry name" value="HTH_GNTR"/>
    <property type="match status" value="1"/>
</dbReference>
<dbReference type="InterPro" id="IPR011711">
    <property type="entry name" value="GntR_C"/>
</dbReference>
<dbReference type="RefSeq" id="WP_165047607.1">
    <property type="nucleotide sequence ID" value="NZ_JAALFE010000004.1"/>
</dbReference>
<feature type="region of interest" description="Disordered" evidence="4">
    <location>
        <begin position="1"/>
        <end position="27"/>
    </location>
</feature>
<dbReference type="Pfam" id="PF07729">
    <property type="entry name" value="FCD"/>
    <property type="match status" value="1"/>
</dbReference>
<accession>A0A6M1U2J3</accession>
<dbReference type="SUPFAM" id="SSF48008">
    <property type="entry name" value="GntR ligand-binding domain-like"/>
    <property type="match status" value="1"/>
</dbReference>
<keyword evidence="1" id="KW-0805">Transcription regulation</keyword>
<name>A0A6M1U2J3_9RHOB</name>
<evidence type="ECO:0000256" key="1">
    <source>
        <dbReference type="ARBA" id="ARBA00023015"/>
    </source>
</evidence>
<dbReference type="SUPFAM" id="SSF46785">
    <property type="entry name" value="Winged helix' DNA-binding domain"/>
    <property type="match status" value="1"/>
</dbReference>
<reference evidence="6 7" key="1">
    <citation type="submission" date="2020-02" db="EMBL/GenBank/DDBJ databases">
        <title>Rhodobacter translucens sp. nov., a novel bacterium isolated from activated sludge.</title>
        <authorList>
            <person name="Liu J."/>
        </authorList>
    </citation>
    <scope>NUCLEOTIDE SEQUENCE [LARGE SCALE GENOMIC DNA]</scope>
    <source>
        <strain evidence="6 7">HX-7-19</strain>
    </source>
</reference>
<protein>
    <submittedName>
        <fullName evidence="6">GntR family transcriptional regulator</fullName>
    </submittedName>
</protein>
<dbReference type="InterPro" id="IPR036390">
    <property type="entry name" value="WH_DNA-bd_sf"/>
</dbReference>
<keyword evidence="3" id="KW-0804">Transcription</keyword>
<evidence type="ECO:0000313" key="6">
    <source>
        <dbReference type="EMBL" id="NGQ90295.1"/>
    </source>
</evidence>
<dbReference type="Gene3D" id="1.10.10.10">
    <property type="entry name" value="Winged helix-like DNA-binding domain superfamily/Winged helix DNA-binding domain"/>
    <property type="match status" value="1"/>
</dbReference>
<dbReference type="SMART" id="SM00895">
    <property type="entry name" value="FCD"/>
    <property type="match status" value="1"/>
</dbReference>
<dbReference type="InterPro" id="IPR036388">
    <property type="entry name" value="WH-like_DNA-bd_sf"/>
</dbReference>
<dbReference type="PANTHER" id="PTHR43537:SF53">
    <property type="entry name" value="HTH-TYPE TRANSCRIPTIONAL REPRESSOR NANR"/>
    <property type="match status" value="1"/>
</dbReference>
<keyword evidence="7" id="KW-1185">Reference proteome</keyword>
<evidence type="ECO:0000313" key="7">
    <source>
        <dbReference type="Proteomes" id="UP000474758"/>
    </source>
</evidence>
<dbReference type="InterPro" id="IPR000524">
    <property type="entry name" value="Tscrpt_reg_HTH_GntR"/>
</dbReference>
<feature type="domain" description="HTH gntR-type" evidence="5">
    <location>
        <begin position="26"/>
        <end position="93"/>
    </location>
</feature>
<gene>
    <name evidence="6" type="ORF">G5V65_05255</name>
</gene>
<dbReference type="AlphaFoldDB" id="A0A6M1U2J3"/>
<evidence type="ECO:0000256" key="4">
    <source>
        <dbReference type="SAM" id="MobiDB-lite"/>
    </source>
</evidence>
<dbReference type="InterPro" id="IPR008920">
    <property type="entry name" value="TF_FadR/GntR_C"/>
</dbReference>
<evidence type="ECO:0000256" key="3">
    <source>
        <dbReference type="ARBA" id="ARBA00023163"/>
    </source>
</evidence>
<dbReference type="Gene3D" id="1.20.120.530">
    <property type="entry name" value="GntR ligand-binding domain-like"/>
    <property type="match status" value="1"/>
</dbReference>
<organism evidence="6 7">
    <name type="scientific">Paragemmobacter kunshanensis</name>
    <dbReference type="NCBI Taxonomy" id="2583234"/>
    <lineage>
        <taxon>Bacteria</taxon>
        <taxon>Pseudomonadati</taxon>
        <taxon>Pseudomonadota</taxon>
        <taxon>Alphaproteobacteria</taxon>
        <taxon>Rhodobacterales</taxon>
        <taxon>Paracoccaceae</taxon>
        <taxon>Paragemmobacter</taxon>
    </lineage>
</organism>
<comment type="caution">
    <text evidence="6">The sequence shown here is derived from an EMBL/GenBank/DDBJ whole genome shotgun (WGS) entry which is preliminary data.</text>
</comment>
<proteinExistence type="predicted"/>
<dbReference type="Pfam" id="PF00392">
    <property type="entry name" value="GntR"/>
    <property type="match status" value="1"/>
</dbReference>
<dbReference type="EMBL" id="JAALFE010000004">
    <property type="protein sequence ID" value="NGQ90295.1"/>
    <property type="molecule type" value="Genomic_DNA"/>
</dbReference>
<dbReference type="SMART" id="SM00345">
    <property type="entry name" value="HTH_GNTR"/>
    <property type="match status" value="1"/>
</dbReference>